<feature type="signal peptide" evidence="4">
    <location>
        <begin position="1"/>
        <end position="19"/>
    </location>
</feature>
<dbReference type="Gene3D" id="2.60.40.1180">
    <property type="entry name" value="Golgi alpha-mannosidase II"/>
    <property type="match status" value="1"/>
</dbReference>
<keyword evidence="8" id="KW-1185">Reference proteome</keyword>
<evidence type="ECO:0000259" key="5">
    <source>
        <dbReference type="Pfam" id="PF14587"/>
    </source>
</evidence>
<evidence type="ECO:0000313" key="8">
    <source>
        <dbReference type="Proteomes" id="UP000070700"/>
    </source>
</evidence>
<gene>
    <name evidence="7" type="ORF">LY89DRAFT_711755</name>
</gene>
<feature type="chain" id="PRO_5007287964" evidence="4">
    <location>
        <begin position="20"/>
        <end position="458"/>
    </location>
</feature>
<evidence type="ECO:0000256" key="1">
    <source>
        <dbReference type="ARBA" id="ARBA00005382"/>
    </source>
</evidence>
<dbReference type="Proteomes" id="UP000070700">
    <property type="component" value="Unassembled WGS sequence"/>
</dbReference>
<dbReference type="AlphaFoldDB" id="A0A132B7J0"/>
<evidence type="ECO:0000259" key="6">
    <source>
        <dbReference type="Pfam" id="PF17189"/>
    </source>
</evidence>
<feature type="domain" description="Glycosyl hydrolase family 30 beta sandwich" evidence="6">
    <location>
        <begin position="362"/>
        <end position="452"/>
    </location>
</feature>
<feature type="domain" description="Endo-beta-1,6-galactanase-like" evidence="5">
    <location>
        <begin position="92"/>
        <end position="258"/>
    </location>
</feature>
<dbReference type="Pfam" id="PF14587">
    <property type="entry name" value="Glyco_hydr_30_2"/>
    <property type="match status" value="1"/>
</dbReference>
<dbReference type="EMBL" id="KQ947436">
    <property type="protein sequence ID" value="KUJ08380.1"/>
    <property type="molecule type" value="Genomic_DNA"/>
</dbReference>
<dbReference type="InterPro" id="IPR033452">
    <property type="entry name" value="GH30_C"/>
</dbReference>
<dbReference type="SUPFAM" id="SSF51445">
    <property type="entry name" value="(Trans)glycosidases"/>
    <property type="match status" value="1"/>
</dbReference>
<evidence type="ECO:0000256" key="2">
    <source>
        <dbReference type="ARBA" id="ARBA00022729"/>
    </source>
</evidence>
<protein>
    <submittedName>
        <fullName evidence="7">Glycoside hydrolase</fullName>
    </submittedName>
</protein>
<dbReference type="Gene3D" id="3.20.20.80">
    <property type="entry name" value="Glycosidases"/>
    <property type="match status" value="1"/>
</dbReference>
<dbReference type="Pfam" id="PF17189">
    <property type="entry name" value="Glyco_hydro_30C"/>
    <property type="match status" value="1"/>
</dbReference>
<dbReference type="GO" id="GO:0016020">
    <property type="term" value="C:membrane"/>
    <property type="evidence" value="ECO:0007669"/>
    <property type="project" value="GOC"/>
</dbReference>
<dbReference type="GO" id="GO:0006680">
    <property type="term" value="P:glucosylceramide catabolic process"/>
    <property type="evidence" value="ECO:0007669"/>
    <property type="project" value="TreeGrafter"/>
</dbReference>
<keyword evidence="3 7" id="KW-0378">Hydrolase</keyword>
<organism evidence="7 8">
    <name type="scientific">Mollisia scopiformis</name>
    <name type="common">Conifer needle endophyte fungus</name>
    <name type="synonym">Phialocephala scopiformis</name>
    <dbReference type="NCBI Taxonomy" id="149040"/>
    <lineage>
        <taxon>Eukaryota</taxon>
        <taxon>Fungi</taxon>
        <taxon>Dikarya</taxon>
        <taxon>Ascomycota</taxon>
        <taxon>Pezizomycotina</taxon>
        <taxon>Leotiomycetes</taxon>
        <taxon>Helotiales</taxon>
        <taxon>Mollisiaceae</taxon>
        <taxon>Mollisia</taxon>
    </lineage>
</organism>
<reference evidence="7 8" key="1">
    <citation type="submission" date="2015-10" db="EMBL/GenBank/DDBJ databases">
        <title>Full genome of DAOMC 229536 Phialocephala scopiformis, a fungal endophyte of spruce producing the potent anti-insectan compound rugulosin.</title>
        <authorList>
            <consortium name="DOE Joint Genome Institute"/>
            <person name="Walker A.K."/>
            <person name="Frasz S.L."/>
            <person name="Seifert K.A."/>
            <person name="Miller J.D."/>
            <person name="Mondo S.J."/>
            <person name="Labutti K."/>
            <person name="Lipzen A."/>
            <person name="Dockter R."/>
            <person name="Kennedy M."/>
            <person name="Grigoriev I.V."/>
            <person name="Spatafora J.W."/>
        </authorList>
    </citation>
    <scope>NUCLEOTIDE SEQUENCE [LARGE SCALE GENOMIC DNA]</scope>
    <source>
        <strain evidence="7 8">CBS 120377</strain>
    </source>
</reference>
<name>A0A132B7J0_MOLSC</name>
<evidence type="ECO:0000256" key="4">
    <source>
        <dbReference type="SAM" id="SignalP"/>
    </source>
</evidence>
<dbReference type="GeneID" id="28827653"/>
<proteinExistence type="inferred from homology"/>
<dbReference type="SUPFAM" id="SSF51011">
    <property type="entry name" value="Glycosyl hydrolase domain"/>
    <property type="match status" value="1"/>
</dbReference>
<evidence type="ECO:0000313" key="7">
    <source>
        <dbReference type="EMBL" id="KUJ08380.1"/>
    </source>
</evidence>
<comment type="similarity">
    <text evidence="1">Belongs to the glycosyl hydrolase 30 family.</text>
</comment>
<keyword evidence="2 4" id="KW-0732">Signal</keyword>
<sequence length="458" mass="49488">MRRSIPLLFLVAKASTVNAITVDLSTRYQKMDGFGFSQYFGTASTIQTLPADQQKQTLDLLFNVTTGAGLTILRNGISVDIIEPKSPGNATDNATYGWDGSDQGQVWLSQQALKYGVNRFYADSWSAPAFMKTNDNEDEGGYLCGVTSETCKTGDWRQAYANLIVQYLFDYRSEGINVTEVGFLNEPEYTGSYASMLSTGTQAASFIEVLYPTLQAAGLGDVGIVCCDAIGWSYAVEWTAQLIAAGVEPMLSRISSHWYSGVGNGPLNTSLPVWQTEYCALKGVYSDVWYSTGNSDLSEGLTWANLIYEGVAQSNLTAFMHWWGVNFDAASGSLISAGFGGPVQATSYLWSYAHWSRYVRPDAFRVAATSKVGTTVSYSAFHNVDGSVSVQIINNGATATPFDVSVTGMNVTDAQVWFTDNSYVGVYSMNGTVLSKNGTISLTAPTKSMVTVVFSPAS</sequence>
<dbReference type="InterPro" id="IPR001139">
    <property type="entry name" value="Glyco_hydro_30"/>
</dbReference>
<dbReference type="InterPro" id="IPR013780">
    <property type="entry name" value="Glyco_hydro_b"/>
</dbReference>
<evidence type="ECO:0000256" key="3">
    <source>
        <dbReference type="ARBA" id="ARBA00022801"/>
    </source>
</evidence>
<dbReference type="OrthoDB" id="2012278at2759"/>
<dbReference type="RefSeq" id="XP_018062735.1">
    <property type="nucleotide sequence ID" value="XM_018217927.1"/>
</dbReference>
<dbReference type="InterPro" id="IPR039514">
    <property type="entry name" value="6GAL-like"/>
</dbReference>
<dbReference type="PANTHER" id="PTHR11069">
    <property type="entry name" value="GLUCOSYLCERAMIDASE"/>
    <property type="match status" value="1"/>
</dbReference>
<dbReference type="GO" id="GO:0004348">
    <property type="term" value="F:glucosylceramidase activity"/>
    <property type="evidence" value="ECO:0007669"/>
    <property type="project" value="InterPro"/>
</dbReference>
<accession>A0A132B7J0</accession>
<dbReference type="PANTHER" id="PTHR11069:SF23">
    <property type="entry name" value="LYSOSOMAL ACID GLUCOSYLCERAMIDASE"/>
    <property type="match status" value="1"/>
</dbReference>
<dbReference type="InParanoid" id="A0A132B7J0"/>
<dbReference type="KEGG" id="psco:LY89DRAFT_711755"/>
<dbReference type="InterPro" id="IPR017853">
    <property type="entry name" value="GH"/>
</dbReference>